<feature type="transmembrane region" description="Helical" evidence="1">
    <location>
        <begin position="49"/>
        <end position="69"/>
    </location>
</feature>
<keyword evidence="3" id="KW-1185">Reference proteome</keyword>
<dbReference type="Proteomes" id="UP000561417">
    <property type="component" value="Unassembled WGS sequence"/>
</dbReference>
<organism evidence="2 3">
    <name type="scientific">Bartonella callosciuri</name>
    <dbReference type="NCBI Taxonomy" id="686223"/>
    <lineage>
        <taxon>Bacteria</taxon>
        <taxon>Pseudomonadati</taxon>
        <taxon>Pseudomonadota</taxon>
        <taxon>Alphaproteobacteria</taxon>
        <taxon>Hyphomicrobiales</taxon>
        <taxon>Bartonellaceae</taxon>
        <taxon>Bartonella</taxon>
    </lineage>
</organism>
<proteinExistence type="predicted"/>
<accession>A0A840NQ40</accession>
<dbReference type="EMBL" id="JACHIM010000001">
    <property type="protein sequence ID" value="MBB5073201.1"/>
    <property type="molecule type" value="Genomic_DNA"/>
</dbReference>
<name>A0A840NQ40_9HYPH</name>
<evidence type="ECO:0000256" key="1">
    <source>
        <dbReference type="SAM" id="Phobius"/>
    </source>
</evidence>
<reference evidence="2 3" key="1">
    <citation type="submission" date="2020-08" db="EMBL/GenBank/DDBJ databases">
        <title>Genomic Encyclopedia of Type Strains, Phase IV (KMG-IV): sequencing the most valuable type-strain genomes for metagenomic binning, comparative biology and taxonomic classification.</title>
        <authorList>
            <person name="Goeker M."/>
        </authorList>
    </citation>
    <scope>NUCLEOTIDE SEQUENCE [LARGE SCALE GENOMIC DNA]</scope>
    <source>
        <strain evidence="2 3">DSM 28538</strain>
    </source>
</reference>
<evidence type="ECO:0000313" key="2">
    <source>
        <dbReference type="EMBL" id="MBB5073201.1"/>
    </source>
</evidence>
<keyword evidence="1" id="KW-0812">Transmembrane</keyword>
<feature type="transmembrane region" description="Helical" evidence="1">
    <location>
        <begin position="21"/>
        <end position="43"/>
    </location>
</feature>
<evidence type="ECO:0000313" key="3">
    <source>
        <dbReference type="Proteomes" id="UP000561417"/>
    </source>
</evidence>
<dbReference type="AlphaFoldDB" id="A0A840NQ40"/>
<keyword evidence="1" id="KW-0472">Membrane</keyword>
<comment type="caution">
    <text evidence="2">The sequence shown here is derived from an EMBL/GenBank/DDBJ whole genome shotgun (WGS) entry which is preliminary data.</text>
</comment>
<gene>
    <name evidence="2" type="ORF">HNQ69_000305</name>
</gene>
<keyword evidence="1" id="KW-1133">Transmembrane helix</keyword>
<protein>
    <submittedName>
        <fullName evidence="2">Uncharacterized protein</fullName>
    </submittedName>
</protein>
<sequence length="74" mass="8491">MFFNLLVSLTDIADYRRRTGNFALLGIAFGLRFILGSFIVFLGKLGLRGPFILLFIFACFLLLESFSVWNRCTF</sequence>